<evidence type="ECO:0000313" key="4">
    <source>
        <dbReference type="Proteomes" id="UP000657421"/>
    </source>
</evidence>
<dbReference type="InterPro" id="IPR051610">
    <property type="entry name" value="GPI/OXD"/>
</dbReference>
<dbReference type="SMART" id="SM00835">
    <property type="entry name" value="Cupin_1"/>
    <property type="match status" value="1"/>
</dbReference>
<proteinExistence type="predicted"/>
<protein>
    <submittedName>
        <fullName evidence="3">Cupin domain-containing protein</fullName>
    </submittedName>
</protein>
<sequence>MEKGLYTHISKGDIKHLPGRDAIWLQTPETTGGKYTTVSTTFYQPGVKVTPAHSHPYGEETGYVVSGHGKVLIGDQVFEVEPGSVFLFPQGVPHMVWNTGDEVMQLLFVYANGPKASESIPYEDVDFPE</sequence>
<dbReference type="InterPro" id="IPR014710">
    <property type="entry name" value="RmlC-like_jellyroll"/>
</dbReference>
<dbReference type="InterPro" id="IPR006045">
    <property type="entry name" value="Cupin_1"/>
</dbReference>
<dbReference type="PANTHER" id="PTHR35848:SF6">
    <property type="entry name" value="CUPIN TYPE-2 DOMAIN-CONTAINING PROTEIN"/>
    <property type="match status" value="1"/>
</dbReference>
<comment type="caution">
    <text evidence="3">The sequence shown here is derived from an EMBL/GenBank/DDBJ whole genome shotgun (WGS) entry which is preliminary data.</text>
</comment>
<keyword evidence="4" id="KW-1185">Reference proteome</keyword>
<gene>
    <name evidence="3" type="ORF">H8716_00155</name>
</gene>
<evidence type="ECO:0000259" key="2">
    <source>
        <dbReference type="SMART" id="SM00835"/>
    </source>
</evidence>
<dbReference type="Pfam" id="PF07883">
    <property type="entry name" value="Cupin_2"/>
    <property type="match status" value="1"/>
</dbReference>
<dbReference type="RefSeq" id="WP_249306249.1">
    <property type="nucleotide sequence ID" value="NZ_JACRSZ010000001.1"/>
</dbReference>
<evidence type="ECO:0000256" key="1">
    <source>
        <dbReference type="ARBA" id="ARBA00022723"/>
    </source>
</evidence>
<reference evidence="3 4" key="1">
    <citation type="submission" date="2020-08" db="EMBL/GenBank/DDBJ databases">
        <title>Genome public.</title>
        <authorList>
            <person name="Liu C."/>
            <person name="Sun Q."/>
        </authorList>
    </citation>
    <scope>NUCLEOTIDE SEQUENCE [LARGE SCALE GENOMIC DNA]</scope>
    <source>
        <strain evidence="3 4">NSJ-46</strain>
    </source>
</reference>
<dbReference type="InterPro" id="IPR011051">
    <property type="entry name" value="RmlC_Cupin_sf"/>
</dbReference>
<dbReference type="InterPro" id="IPR013096">
    <property type="entry name" value="Cupin_2"/>
</dbReference>
<evidence type="ECO:0000313" key="3">
    <source>
        <dbReference type="EMBL" id="MBC8571509.1"/>
    </source>
</evidence>
<keyword evidence="1" id="KW-0479">Metal-binding</keyword>
<organism evidence="3 4">
    <name type="scientific">Jingyaoa shaoxingensis</name>
    <dbReference type="NCBI Taxonomy" id="2763671"/>
    <lineage>
        <taxon>Bacteria</taxon>
        <taxon>Bacillati</taxon>
        <taxon>Bacillota</taxon>
        <taxon>Clostridia</taxon>
        <taxon>Lachnospirales</taxon>
        <taxon>Lachnospiraceae</taxon>
        <taxon>Jingyaoa</taxon>
    </lineage>
</organism>
<feature type="domain" description="Cupin type-1" evidence="2">
    <location>
        <begin position="26"/>
        <end position="126"/>
    </location>
</feature>
<dbReference type="EMBL" id="JACRSZ010000001">
    <property type="protein sequence ID" value="MBC8571509.1"/>
    <property type="molecule type" value="Genomic_DNA"/>
</dbReference>
<dbReference type="Gene3D" id="2.60.120.10">
    <property type="entry name" value="Jelly Rolls"/>
    <property type="match status" value="1"/>
</dbReference>
<dbReference type="Proteomes" id="UP000657421">
    <property type="component" value="Unassembled WGS sequence"/>
</dbReference>
<dbReference type="PANTHER" id="PTHR35848">
    <property type="entry name" value="OXALATE-BINDING PROTEIN"/>
    <property type="match status" value="1"/>
</dbReference>
<name>A0ABR7N553_9FIRM</name>
<accession>A0ABR7N553</accession>
<dbReference type="SUPFAM" id="SSF51182">
    <property type="entry name" value="RmlC-like cupins"/>
    <property type="match status" value="1"/>
</dbReference>